<dbReference type="Proteomes" id="UP001595921">
    <property type="component" value="Unassembled WGS sequence"/>
</dbReference>
<reference evidence="4 5" key="1">
    <citation type="journal article" date="2019" name="Int. J. Syst. Evol. Microbiol.">
        <title>The Global Catalogue of Microorganisms (GCM) 10K type strain sequencing project: providing services to taxonomists for standard genome sequencing and annotation.</title>
        <authorList>
            <consortium name="The Broad Institute Genomics Platform"/>
            <consortium name="The Broad Institute Genome Sequencing Center for Infectious Disease"/>
            <person name="Wu L."/>
            <person name="Ma J."/>
        </authorList>
    </citation>
    <scope>NUCLEOTIDE SEQUENCE [LARGE SCALE GENOMIC DNA]</scope>
    <source>
        <strain evidence="4 5">CGMCC 1.12553</strain>
    </source>
</reference>
<feature type="region of interest" description="Disordered" evidence="1">
    <location>
        <begin position="103"/>
        <end position="177"/>
    </location>
</feature>
<gene>
    <name evidence="4" type="ORF">ACFO0N_12625</name>
</gene>
<feature type="compositionally biased region" description="Basic and acidic residues" evidence="1">
    <location>
        <begin position="13"/>
        <end position="27"/>
    </location>
</feature>
<accession>A0ABD5PDJ7</accession>
<name>A0ABD5PDJ7_9EURY</name>
<dbReference type="AlphaFoldDB" id="A0ABD5PDJ7"/>
<organism evidence="4 5">
    <name type="scientific">Halobium salinum</name>
    <dbReference type="NCBI Taxonomy" id="1364940"/>
    <lineage>
        <taxon>Archaea</taxon>
        <taxon>Methanobacteriati</taxon>
        <taxon>Methanobacteriota</taxon>
        <taxon>Stenosarchaea group</taxon>
        <taxon>Halobacteria</taxon>
        <taxon>Halobacteriales</taxon>
        <taxon>Haloferacaceae</taxon>
        <taxon>Halobium</taxon>
    </lineage>
</organism>
<feature type="domain" description="DUF7322" evidence="3">
    <location>
        <begin position="41"/>
        <end position="100"/>
    </location>
</feature>
<feature type="region of interest" description="Disordered" evidence="1">
    <location>
        <begin position="1"/>
        <end position="41"/>
    </location>
</feature>
<feature type="transmembrane region" description="Helical" evidence="2">
    <location>
        <begin position="79"/>
        <end position="98"/>
    </location>
</feature>
<dbReference type="Pfam" id="PF24008">
    <property type="entry name" value="DUF7322"/>
    <property type="match status" value="1"/>
</dbReference>
<keyword evidence="2" id="KW-0812">Transmembrane</keyword>
<evidence type="ECO:0000256" key="2">
    <source>
        <dbReference type="SAM" id="Phobius"/>
    </source>
</evidence>
<keyword evidence="2" id="KW-1133">Transmembrane helix</keyword>
<evidence type="ECO:0000259" key="3">
    <source>
        <dbReference type="Pfam" id="PF24008"/>
    </source>
</evidence>
<keyword evidence="5" id="KW-1185">Reference proteome</keyword>
<evidence type="ECO:0000313" key="5">
    <source>
        <dbReference type="Proteomes" id="UP001595921"/>
    </source>
</evidence>
<dbReference type="InterPro" id="IPR055746">
    <property type="entry name" value="DUF7322"/>
</dbReference>
<evidence type="ECO:0000313" key="4">
    <source>
        <dbReference type="EMBL" id="MFC4358788.1"/>
    </source>
</evidence>
<feature type="compositionally biased region" description="Acidic residues" evidence="1">
    <location>
        <begin position="1"/>
        <end position="12"/>
    </location>
</feature>
<feature type="transmembrane region" description="Helical" evidence="2">
    <location>
        <begin position="50"/>
        <end position="73"/>
    </location>
</feature>
<comment type="caution">
    <text evidence="4">The sequence shown here is derived from an EMBL/GenBank/DDBJ whole genome shotgun (WGS) entry which is preliminary data.</text>
</comment>
<dbReference type="EMBL" id="JBHSDS010000006">
    <property type="protein sequence ID" value="MFC4358788.1"/>
    <property type="molecule type" value="Genomic_DNA"/>
</dbReference>
<evidence type="ECO:0000256" key="1">
    <source>
        <dbReference type="SAM" id="MobiDB-lite"/>
    </source>
</evidence>
<proteinExistence type="predicted"/>
<protein>
    <recommendedName>
        <fullName evidence="3">DUF7322 domain-containing protein</fullName>
    </recommendedName>
</protein>
<dbReference type="RefSeq" id="WP_267623396.1">
    <property type="nucleotide sequence ID" value="NZ_JAODIW010000008.1"/>
</dbReference>
<feature type="compositionally biased region" description="Basic and acidic residues" evidence="1">
    <location>
        <begin position="103"/>
        <end position="113"/>
    </location>
</feature>
<keyword evidence="2" id="KW-0472">Membrane</keyword>
<sequence length="177" mass="19024">MFDPAPDEPDEWSAEKRWGDPERDLPKVPEAPSTRDTSENEVSADVAATFWGVVFIVNIGLFAVALGPMLVFFNGQWEWGGGLFAFGVLALGHAYSRYRTFKRDQEAKEREGDGDATAVDGGGDADGTDDEGENPVDAIDAADTATSEEAAADGETTEDGGLTESWSSDRAATERKR</sequence>